<comment type="caution">
    <text evidence="2">The sequence shown here is derived from an EMBL/GenBank/DDBJ whole genome shotgun (WGS) entry which is preliminary data.</text>
</comment>
<evidence type="ECO:0000313" key="3">
    <source>
        <dbReference type="Proteomes" id="UP001189429"/>
    </source>
</evidence>
<evidence type="ECO:0000256" key="1">
    <source>
        <dbReference type="SAM" id="SignalP"/>
    </source>
</evidence>
<sequence length="118" mass="13100">MLCLSFLGIVNEVCGWPHDDRLGSYILHICFKSSAMANAEADTLNISAQHGRHRDQLTCCDRVTRKIFEHGTNNIQIPANAMPFDACRMTTTNTVSFSVDACGNDEKQCEKETMIDAS</sequence>
<gene>
    <name evidence="2" type="ORF">PCOR1329_LOCUS57791</name>
</gene>
<evidence type="ECO:0000313" key="2">
    <source>
        <dbReference type="EMBL" id="CAK0872276.1"/>
    </source>
</evidence>
<name>A0ABN9VGE9_9DINO</name>
<feature type="signal peptide" evidence="1">
    <location>
        <begin position="1"/>
        <end position="15"/>
    </location>
</feature>
<dbReference type="Proteomes" id="UP001189429">
    <property type="component" value="Unassembled WGS sequence"/>
</dbReference>
<accession>A0ABN9VGE9</accession>
<proteinExistence type="predicted"/>
<keyword evidence="3" id="KW-1185">Reference proteome</keyword>
<protein>
    <submittedName>
        <fullName evidence="2">Uncharacterized protein</fullName>
    </submittedName>
</protein>
<organism evidence="2 3">
    <name type="scientific">Prorocentrum cordatum</name>
    <dbReference type="NCBI Taxonomy" id="2364126"/>
    <lineage>
        <taxon>Eukaryota</taxon>
        <taxon>Sar</taxon>
        <taxon>Alveolata</taxon>
        <taxon>Dinophyceae</taxon>
        <taxon>Prorocentrales</taxon>
        <taxon>Prorocentraceae</taxon>
        <taxon>Prorocentrum</taxon>
    </lineage>
</organism>
<keyword evidence="1" id="KW-0732">Signal</keyword>
<reference evidence="2" key="1">
    <citation type="submission" date="2023-10" db="EMBL/GenBank/DDBJ databases">
        <authorList>
            <person name="Chen Y."/>
            <person name="Shah S."/>
            <person name="Dougan E. K."/>
            <person name="Thang M."/>
            <person name="Chan C."/>
        </authorList>
    </citation>
    <scope>NUCLEOTIDE SEQUENCE [LARGE SCALE GENOMIC DNA]</scope>
</reference>
<feature type="chain" id="PRO_5046140651" evidence="1">
    <location>
        <begin position="16"/>
        <end position="118"/>
    </location>
</feature>
<dbReference type="EMBL" id="CAUYUJ010017154">
    <property type="protein sequence ID" value="CAK0872276.1"/>
    <property type="molecule type" value="Genomic_DNA"/>
</dbReference>